<dbReference type="InterPro" id="IPR036086">
    <property type="entry name" value="ParB/Sulfiredoxin_sf"/>
</dbReference>
<dbReference type="PANTHER" id="PTHR33375">
    <property type="entry name" value="CHROMOSOME-PARTITIONING PROTEIN PARB-RELATED"/>
    <property type="match status" value="1"/>
</dbReference>
<dbReference type="RefSeq" id="WP_074052187.1">
    <property type="nucleotide sequence ID" value="NZ_CP018468.1"/>
</dbReference>
<evidence type="ECO:0000313" key="1">
    <source>
        <dbReference type="EMBL" id="MCC8620434.1"/>
    </source>
</evidence>
<gene>
    <name evidence="1" type="ORF">LN473_00180</name>
</gene>
<dbReference type="Gene3D" id="3.90.1530.10">
    <property type="entry name" value="Conserved hypothetical protein from pyrococcus furiosus pfu- 392566-001, ParB domain"/>
    <property type="match status" value="1"/>
</dbReference>
<dbReference type="PANTHER" id="PTHR33375:SF1">
    <property type="entry name" value="CHROMOSOME-PARTITIONING PROTEIN PARB-RELATED"/>
    <property type="match status" value="1"/>
</dbReference>
<dbReference type="EMBL" id="JAJIUN010000001">
    <property type="protein sequence ID" value="MCC8620434.1"/>
    <property type="molecule type" value="Genomic_DNA"/>
</dbReference>
<dbReference type="SUPFAM" id="SSF110849">
    <property type="entry name" value="ParB/Sulfiredoxin"/>
    <property type="match status" value="1"/>
</dbReference>
<evidence type="ECO:0000313" key="2">
    <source>
        <dbReference type="Proteomes" id="UP001430544"/>
    </source>
</evidence>
<dbReference type="Gene3D" id="1.10.10.2830">
    <property type="match status" value="1"/>
</dbReference>
<accession>A0ABS8L3X8</accession>
<organism evidence="1 2">
    <name type="scientific">Xanthomonas vesicatoria</name>
    <dbReference type="NCBI Taxonomy" id="56460"/>
    <lineage>
        <taxon>Bacteria</taxon>
        <taxon>Pseudomonadati</taxon>
        <taxon>Pseudomonadota</taxon>
        <taxon>Gammaproteobacteria</taxon>
        <taxon>Lysobacterales</taxon>
        <taxon>Lysobacteraceae</taxon>
        <taxon>Xanthomonas</taxon>
    </lineage>
</organism>
<keyword evidence="2" id="KW-1185">Reference proteome</keyword>
<proteinExistence type="predicted"/>
<protein>
    <submittedName>
        <fullName evidence="1">ParB N-terminal domain-containing protein</fullName>
    </submittedName>
</protein>
<sequence length="291" mass="31631">MSTALPTAEVETNLVPGNVKVIKNANRRSDSLYFIDPASIHVIPGYNVRFESDDYNAHVRSMADSMKAEGFHADSPLVVYVAKIDGEDRVTLIRGHSRLKALALANVEGAGITEIPVIFKPKTISPQELEFDLIDSNNGRNLTTYETAIVVKRLMNLGITEDELLAQKRFSPPQLQLLITLASAPPRLAELVASGQASAKVAVELIRKHGPVAAQRMALEMVERARNAGHKQLTVRNLPQAAFKKALKKAAPRLHEATSAVTSDPGYSSLSNETRALLEAVLGDLNRPEGT</sequence>
<dbReference type="InterPro" id="IPR050336">
    <property type="entry name" value="Chromosome_partition/occlusion"/>
</dbReference>
<reference evidence="1" key="1">
    <citation type="submission" date="2021-11" db="EMBL/GenBank/DDBJ databases">
        <title>Genome resources and taxonomic validation of 89 Xanthomonas strains.</title>
        <authorList>
            <person name="Tambong J.T."/>
        </authorList>
    </citation>
    <scope>NUCLEOTIDE SEQUENCE</scope>
    <source>
        <strain evidence="1">Bv 5-4A</strain>
    </source>
</reference>
<dbReference type="SUPFAM" id="SSF109709">
    <property type="entry name" value="KorB DNA-binding domain-like"/>
    <property type="match status" value="1"/>
</dbReference>
<comment type="caution">
    <text evidence="1">The sequence shown here is derived from an EMBL/GenBank/DDBJ whole genome shotgun (WGS) entry which is preliminary data.</text>
</comment>
<name>A0ABS8L3X8_9XANT</name>
<dbReference type="Proteomes" id="UP001430544">
    <property type="component" value="Unassembled WGS sequence"/>
</dbReference>